<proteinExistence type="predicted"/>
<evidence type="ECO:0000256" key="1">
    <source>
        <dbReference type="SAM" id="MobiDB-lite"/>
    </source>
</evidence>
<accession>A0A1F8FMP4</accession>
<protein>
    <submittedName>
        <fullName evidence="2">Uncharacterized protein</fullName>
    </submittedName>
</protein>
<organism evidence="2 3">
    <name type="scientific">Candidatus Yanofskybacteria bacterium RIFCSPHIGHO2_02_FULL_43_22</name>
    <dbReference type="NCBI Taxonomy" id="1802681"/>
    <lineage>
        <taxon>Bacteria</taxon>
        <taxon>Candidatus Yanofskyibacteriota</taxon>
    </lineage>
</organism>
<feature type="compositionally biased region" description="Basic and acidic residues" evidence="1">
    <location>
        <begin position="258"/>
        <end position="271"/>
    </location>
</feature>
<dbReference type="EMBL" id="MGJV01000029">
    <property type="protein sequence ID" value="OGN13990.1"/>
    <property type="molecule type" value="Genomic_DNA"/>
</dbReference>
<evidence type="ECO:0000313" key="3">
    <source>
        <dbReference type="Proteomes" id="UP000176581"/>
    </source>
</evidence>
<feature type="region of interest" description="Disordered" evidence="1">
    <location>
        <begin position="1"/>
        <end position="47"/>
    </location>
</feature>
<sequence>MAKKTQMRQMKQDEVPASQPLSDIEQADLATAATAAEATTKDGEASDRLPYHTFEPEVFRRWSRRENGLHLVAKYLWDLIARRNGAPLSVAATERVVRVDPALGRATCGFLEHGKEFVAYQVAFILNKPGQEGNLMTRDKYVTGDNPEGIVYMGCVVRVKDDKNHVVPLTCCPEHVETARDAVERASARRDEDGRVIERGFKPPSQSMGQALIDVNAIVAKASTKRDETQRAMEAYGGKQRGGFGNSPHRATAGRQSRQRDSRERNIGNRG</sequence>
<reference evidence="2 3" key="1">
    <citation type="journal article" date="2016" name="Nat. Commun.">
        <title>Thousands of microbial genomes shed light on interconnected biogeochemical processes in an aquifer system.</title>
        <authorList>
            <person name="Anantharaman K."/>
            <person name="Brown C.T."/>
            <person name="Hug L.A."/>
            <person name="Sharon I."/>
            <person name="Castelle C.J."/>
            <person name="Probst A.J."/>
            <person name="Thomas B.C."/>
            <person name="Singh A."/>
            <person name="Wilkins M.J."/>
            <person name="Karaoz U."/>
            <person name="Brodie E.L."/>
            <person name="Williams K.H."/>
            <person name="Hubbard S.S."/>
            <person name="Banfield J.F."/>
        </authorList>
    </citation>
    <scope>NUCLEOTIDE SEQUENCE [LARGE SCALE GENOMIC DNA]</scope>
</reference>
<feature type="region of interest" description="Disordered" evidence="1">
    <location>
        <begin position="224"/>
        <end position="271"/>
    </location>
</feature>
<comment type="caution">
    <text evidence="2">The sequence shown here is derived from an EMBL/GenBank/DDBJ whole genome shotgun (WGS) entry which is preliminary data.</text>
</comment>
<dbReference type="AlphaFoldDB" id="A0A1F8FMP4"/>
<dbReference type="Proteomes" id="UP000176581">
    <property type="component" value="Unassembled WGS sequence"/>
</dbReference>
<gene>
    <name evidence="2" type="ORF">A3J47_04320</name>
</gene>
<evidence type="ECO:0000313" key="2">
    <source>
        <dbReference type="EMBL" id="OGN13990.1"/>
    </source>
</evidence>
<name>A0A1F8FMP4_9BACT</name>